<evidence type="ECO:0000256" key="5">
    <source>
        <dbReference type="PROSITE-ProRule" id="PRU01240"/>
    </source>
</evidence>
<keyword evidence="3 5" id="KW-0378">Hydrolase</keyword>
<dbReference type="PROSITE" id="PS51892">
    <property type="entry name" value="SUBTILASE"/>
    <property type="match status" value="1"/>
</dbReference>
<dbReference type="SUPFAM" id="SSF52743">
    <property type="entry name" value="Subtilisin-like"/>
    <property type="match status" value="1"/>
</dbReference>
<evidence type="ECO:0000313" key="6">
    <source>
        <dbReference type="EMBL" id="BBU69117.1"/>
    </source>
</evidence>
<keyword evidence="1 5" id="KW-0645">Protease</keyword>
<dbReference type="InterPro" id="IPR022398">
    <property type="entry name" value="Peptidase_S8_His-AS"/>
</dbReference>
<dbReference type="CDD" id="cd04848">
    <property type="entry name" value="Peptidases_S8_Autotransporter_serine_protease_like"/>
    <property type="match status" value="1"/>
</dbReference>
<dbReference type="SMART" id="SM00869">
    <property type="entry name" value="Autotransporter"/>
    <property type="match status" value="1"/>
</dbReference>
<organism evidence="6 7">
    <name type="scientific">Fluviibacter phosphoraccumulans</name>
    <dbReference type="NCBI Taxonomy" id="1751046"/>
    <lineage>
        <taxon>Bacteria</taxon>
        <taxon>Pseudomonadati</taxon>
        <taxon>Pseudomonadota</taxon>
        <taxon>Betaproteobacteria</taxon>
        <taxon>Rhodocyclales</taxon>
        <taxon>Fluviibacteraceae</taxon>
        <taxon>Fluviibacter</taxon>
    </lineage>
</organism>
<dbReference type="PANTHER" id="PTHR42884:SF14">
    <property type="entry name" value="NEUROENDOCRINE CONVERTASE 1"/>
    <property type="match status" value="1"/>
</dbReference>
<dbReference type="GO" id="GO:0005886">
    <property type="term" value="C:plasma membrane"/>
    <property type="evidence" value="ECO:0007669"/>
    <property type="project" value="TreeGrafter"/>
</dbReference>
<dbReference type="RefSeq" id="WP_162050149.1">
    <property type="nucleotide sequence ID" value="NZ_AP019011.1"/>
</dbReference>
<dbReference type="Pfam" id="PF03797">
    <property type="entry name" value="Autotransporter"/>
    <property type="match status" value="1"/>
</dbReference>
<name>A0A679I8R4_9RHOO</name>
<dbReference type="Pfam" id="PF00082">
    <property type="entry name" value="Peptidase_S8"/>
    <property type="match status" value="1"/>
</dbReference>
<dbReference type="PROSITE" id="PS00136">
    <property type="entry name" value="SUBTILASE_ASP"/>
    <property type="match status" value="1"/>
</dbReference>
<dbReference type="InterPro" id="IPR015500">
    <property type="entry name" value="Peptidase_S8_subtilisin-rel"/>
</dbReference>
<dbReference type="SUPFAM" id="SSF51126">
    <property type="entry name" value="Pectin lyase-like"/>
    <property type="match status" value="1"/>
</dbReference>
<dbReference type="InterPro" id="IPR036852">
    <property type="entry name" value="Peptidase_S8/S53_dom_sf"/>
</dbReference>
<dbReference type="InterPro" id="IPR005546">
    <property type="entry name" value="Autotransporte_beta"/>
</dbReference>
<dbReference type="PROSITE" id="PS00137">
    <property type="entry name" value="SUBTILASE_HIS"/>
    <property type="match status" value="1"/>
</dbReference>
<evidence type="ECO:0000256" key="3">
    <source>
        <dbReference type="ARBA" id="ARBA00022801"/>
    </source>
</evidence>
<dbReference type="Pfam" id="PF12951">
    <property type="entry name" value="PATR"/>
    <property type="match status" value="2"/>
</dbReference>
<dbReference type="AlphaFoldDB" id="A0A679I8R4"/>
<dbReference type="InterPro" id="IPR036709">
    <property type="entry name" value="Autotransporte_beta_dom_sf"/>
</dbReference>
<dbReference type="PROSITE" id="PS00138">
    <property type="entry name" value="SUBTILASE_SER"/>
    <property type="match status" value="1"/>
</dbReference>
<reference evidence="7" key="1">
    <citation type="submission" date="2020-01" db="EMBL/GenBank/DDBJ databases">
        <title>Phosphoaccumulans saitamaens gen. nov., sp. nov., a polyphosphate accumulating bacterium isolated from surface river water.</title>
        <authorList>
            <person name="Watanabe K."/>
            <person name="Suda W."/>
        </authorList>
    </citation>
    <scope>NUCLEOTIDE SEQUENCE [LARGE SCALE GENOMIC DNA]</scope>
    <source>
        <strain evidence="7">ICHIAU1</strain>
    </source>
</reference>
<dbReference type="GO" id="GO:0004252">
    <property type="term" value="F:serine-type endopeptidase activity"/>
    <property type="evidence" value="ECO:0007669"/>
    <property type="project" value="UniProtKB-UniRule"/>
</dbReference>
<dbReference type="InterPro" id="IPR000209">
    <property type="entry name" value="Peptidase_S8/S53_dom"/>
</dbReference>
<feature type="active site" description="Charge relay system" evidence="5">
    <location>
        <position position="57"/>
    </location>
</feature>
<evidence type="ECO:0000256" key="4">
    <source>
        <dbReference type="ARBA" id="ARBA00022825"/>
    </source>
</evidence>
<evidence type="ECO:0000256" key="1">
    <source>
        <dbReference type="ARBA" id="ARBA00022670"/>
    </source>
</evidence>
<dbReference type="SUPFAM" id="SSF103515">
    <property type="entry name" value="Autotransporter"/>
    <property type="match status" value="1"/>
</dbReference>
<feature type="active site" description="Charge relay system" evidence="5">
    <location>
        <position position="116"/>
    </location>
</feature>
<evidence type="ECO:0000313" key="7">
    <source>
        <dbReference type="Proteomes" id="UP000463961"/>
    </source>
</evidence>
<accession>A0A679I8R4</accession>
<proteinExistence type="inferred from homology"/>
<dbReference type="InterPro" id="IPR034061">
    <property type="entry name" value="Peptidases_S8_Autotransporter"/>
</dbReference>
<dbReference type="PRINTS" id="PR00723">
    <property type="entry name" value="SUBTILISIN"/>
</dbReference>
<keyword evidence="4 5" id="KW-0720">Serine protease</keyword>
<gene>
    <name evidence="6" type="ORF">ICHIAU1_14000</name>
</gene>
<dbReference type="PANTHER" id="PTHR42884">
    <property type="entry name" value="PROPROTEIN CONVERTASE SUBTILISIN/KEXIN-RELATED"/>
    <property type="match status" value="1"/>
</dbReference>
<dbReference type="PROSITE" id="PS51208">
    <property type="entry name" value="AUTOTRANSPORTER"/>
    <property type="match status" value="1"/>
</dbReference>
<feature type="active site" description="Charge relay system" evidence="5">
    <location>
        <position position="356"/>
    </location>
</feature>
<dbReference type="EMBL" id="AP022345">
    <property type="protein sequence ID" value="BBU69117.1"/>
    <property type="molecule type" value="Genomic_DNA"/>
</dbReference>
<dbReference type="InterPro" id="IPR023828">
    <property type="entry name" value="Peptidase_S8_Ser-AS"/>
</dbReference>
<dbReference type="OrthoDB" id="5760545at2"/>
<dbReference type="Gene3D" id="3.40.50.200">
    <property type="entry name" value="Peptidase S8/S53 domain"/>
    <property type="match status" value="1"/>
</dbReference>
<evidence type="ECO:0000256" key="2">
    <source>
        <dbReference type="ARBA" id="ARBA00022729"/>
    </source>
</evidence>
<protein>
    <submittedName>
        <fullName evidence="6">Uncharacterized protein</fullName>
    </submittedName>
</protein>
<dbReference type="InterPro" id="IPR011050">
    <property type="entry name" value="Pectin_lyase_fold/virulence"/>
</dbReference>
<dbReference type="GO" id="GO:0016485">
    <property type="term" value="P:protein processing"/>
    <property type="evidence" value="ECO:0007669"/>
    <property type="project" value="TreeGrafter"/>
</dbReference>
<dbReference type="Proteomes" id="UP000463961">
    <property type="component" value="Chromosome"/>
</dbReference>
<dbReference type="InterPro" id="IPR023827">
    <property type="entry name" value="Peptidase_S8_Asp-AS"/>
</dbReference>
<keyword evidence="7" id="KW-1185">Reference proteome</keyword>
<sequence length="1198" mass="123902">MKKLATFILGAFSLGVSHAEFTPGNEYNNQPGLATINAKSAYDQGYSGNGVKIGIVDSGIDTSHVEFTNAISAALGWTRKSDTSLLDDQWVSTTGTSNFSSFLNDKNADGSTINGHGSFVSSIAAARLNDSPRSGNIMGVAYNAKLVIGQMIFNQCDKDAQGNCRTNSDGSIIYKAYGLNDAQSAQAINYVVNQGVKVINNSWGVSPSWGNTMTQSANAFVADQPQTTAALINAVDKGAVVVFAAGNESIAWPGAPATLPSVNASLLNKGGWIVVAATTNRGLDASGQIEMAQYRTNLVGPAQPTDYYTNYCGGAKNYCISAPGGFVNPGATGADVGMSGALAGTTDSYEKGNGTSYAAPVVSGAVALVAEKYPWMTNKNLSVTILTTGTTAATPSAVWGRGLLDMSKAINGPAIFEEDFEANVTSGYSSTFSNIISGAKGIKKLGDGSLTLDKVNTFTGNTYLNGGTLVVNAERGLGNTSNALQFDGGTLKFGSNFDLTRALSLGGNGGAIDLNGHTKTQTFNISGSGQFGVKGAGTLTLDRANTQSGGIAITSTAGQAATVVEVQNDTYLGLNGSKVNLDGGELVLLDGYVPAASGAFTRPLSIGLENGRINTSNNVFAYTGGLVDSSVAGNTAGALYFSGTPFTMGADLKLNAFWGANLTVPTGMKLSGLAGVASGYTLTVNGTYAPGNSPGTMESYGSIVLEPGSVLAIEIDGTGTENGAGNYDRIVLLDSTGTFTAGGSLEPTLRGISSPGTNTYRPSLGQGFQIVTAPGGILGNFATFTQPTSGLLSGTQFDTVFGSTSLSLYATPSSYSNIAAAGVASNNNRQQIGDILQPIRPTPGIRESNATRKLLFDSLASQTSSSLPVAMDQLGGVGYGQIIGMNFENSKFLANQTAATVALHRRNEGKHLVAGDSEQTLGDVQEEFWGTAIARLSDWRRDNLGYNTYDVLGGVMAGVQKRFTPQNLAGFSIAYAGSSPTMSQNMGSGPMQNVQIMGYGSHDLEDGFFVQGTLGGGGGSINASRNISMMGASYKALIQTANLAGSMMTGWGTEVVNQIRYETGIGVNYLGMRQFGFSDSGNQSAFALTTQSNNTQSLVPNLSASASIPFKALQIDWRAQGLVNVGYETADNKITLQSNFMGSPITVDSGSIGRTRLNLGLGVSGAVGRETRIALEVANQSAQYWNATAANVSLRVGF</sequence>
<keyword evidence="2" id="KW-0732">Signal</keyword>
<dbReference type="InterPro" id="IPR013425">
    <property type="entry name" value="Autotrns_rpt"/>
</dbReference>
<dbReference type="NCBIfam" id="TIGR02601">
    <property type="entry name" value="autotrns_rpt"/>
    <property type="match status" value="1"/>
</dbReference>
<dbReference type="Gene3D" id="2.40.128.130">
    <property type="entry name" value="Autotransporter beta-domain"/>
    <property type="match status" value="1"/>
</dbReference>
<comment type="similarity">
    <text evidence="5">Belongs to the peptidase S8 family.</text>
</comment>